<feature type="region of interest" description="Disordered" evidence="1">
    <location>
        <begin position="554"/>
        <end position="575"/>
    </location>
</feature>
<comment type="caution">
    <text evidence="3">The sequence shown here is derived from an EMBL/GenBank/DDBJ whole genome shotgun (WGS) entry which is preliminary data.</text>
</comment>
<dbReference type="Proteomes" id="UP000193411">
    <property type="component" value="Unassembled WGS sequence"/>
</dbReference>
<dbReference type="STRING" id="765915.A0A1Y2HR29"/>
<dbReference type="EMBL" id="MCFL01000017">
    <property type="protein sequence ID" value="ORZ36404.1"/>
    <property type="molecule type" value="Genomic_DNA"/>
</dbReference>
<evidence type="ECO:0000313" key="4">
    <source>
        <dbReference type="Proteomes" id="UP000193411"/>
    </source>
</evidence>
<accession>A0A1Y2HR29</accession>
<organism evidence="3 4">
    <name type="scientific">Catenaria anguillulae PL171</name>
    <dbReference type="NCBI Taxonomy" id="765915"/>
    <lineage>
        <taxon>Eukaryota</taxon>
        <taxon>Fungi</taxon>
        <taxon>Fungi incertae sedis</taxon>
        <taxon>Blastocladiomycota</taxon>
        <taxon>Blastocladiomycetes</taxon>
        <taxon>Blastocladiales</taxon>
        <taxon>Catenariaceae</taxon>
        <taxon>Catenaria</taxon>
    </lineage>
</organism>
<reference evidence="3 4" key="1">
    <citation type="submission" date="2016-07" db="EMBL/GenBank/DDBJ databases">
        <title>Pervasive Adenine N6-methylation of Active Genes in Fungi.</title>
        <authorList>
            <consortium name="DOE Joint Genome Institute"/>
            <person name="Mondo S.J."/>
            <person name="Dannebaum R.O."/>
            <person name="Kuo R.C."/>
            <person name="Labutti K."/>
            <person name="Haridas S."/>
            <person name="Kuo A."/>
            <person name="Salamov A."/>
            <person name="Ahrendt S.R."/>
            <person name="Lipzen A."/>
            <person name="Sullivan W."/>
            <person name="Andreopoulos W.B."/>
            <person name="Clum A."/>
            <person name="Lindquist E."/>
            <person name="Daum C."/>
            <person name="Ramamoorthy G.K."/>
            <person name="Gryganskyi A."/>
            <person name="Culley D."/>
            <person name="Magnuson J.K."/>
            <person name="James T.Y."/>
            <person name="O'Malley M.A."/>
            <person name="Stajich J.E."/>
            <person name="Spatafora J.W."/>
            <person name="Visel A."/>
            <person name="Grigoriev I.V."/>
        </authorList>
    </citation>
    <scope>NUCLEOTIDE SEQUENCE [LARGE SCALE GENOMIC DNA]</scope>
    <source>
        <strain evidence="3 4">PL171</strain>
    </source>
</reference>
<evidence type="ECO:0000313" key="3">
    <source>
        <dbReference type="EMBL" id="ORZ36404.1"/>
    </source>
</evidence>
<protein>
    <submittedName>
        <fullName evidence="3">Uncharacterized protein</fullName>
    </submittedName>
</protein>
<evidence type="ECO:0000256" key="1">
    <source>
        <dbReference type="SAM" id="MobiDB-lite"/>
    </source>
</evidence>
<keyword evidence="4" id="KW-1185">Reference proteome</keyword>
<gene>
    <name evidence="3" type="ORF">BCR44DRAFT_122029</name>
</gene>
<feature type="region of interest" description="Disordered" evidence="1">
    <location>
        <begin position="40"/>
        <end position="69"/>
    </location>
</feature>
<keyword evidence="2" id="KW-0732">Signal</keyword>
<evidence type="ECO:0000256" key="2">
    <source>
        <dbReference type="SAM" id="SignalP"/>
    </source>
</evidence>
<feature type="signal peptide" evidence="2">
    <location>
        <begin position="1"/>
        <end position="22"/>
    </location>
</feature>
<sequence>MAPLRIPIVLLLAAIFFHACAAHSIPSSYAQRHQSRSAWDHWQSRGHHRVGRRSPQLESNTASNGDLGPIVPPTFNDPIALGSVRINPIPAPPQIDAPPSDPSIRRYSAALSVAESFSVDFKCDSPRPGFCKQVERAVQRACGRIASEIKFRRTVRVVLTMFLPCGSSNPGPSCSERNSVGLARPMAYYPVRHKDDGVVYMYPAALLKQTDLVPVDEKTGLDKIAWPEYDALARFSSTQEYWFHGDPLPMPLTARDLEFVITHELLHSLGFGTDTLMSFNPTQNSTILMPFFYSTPPSVMPQPFEATLERDRSVINDPNFFFQFARPSIWNRFTTATILPPPNDPRPPIGPIPISNITSVINRVFRLLVEAGDIPPLNPRLTTEANRVVDPKTNTTITASDPVYSFRTVATALFSERNALNAMALLYELGTSAGSIHFDPSAWPAISSQLTSLGVNTTRVALETSLFPFNDGSSISHLDDPDSVTPGPDFLMLWISRPLAMEQLQARVQPPSLARPSGIGPGIVAALVAMGYTPASAKEYVSRKEWAEVVPEAIGAPPPKAGDARKPGVNGGKTDASGAERRYAWQCTCLFAVLTVLALLVGV</sequence>
<dbReference type="OrthoDB" id="73465at2759"/>
<name>A0A1Y2HR29_9FUNG</name>
<proteinExistence type="predicted"/>
<dbReference type="AlphaFoldDB" id="A0A1Y2HR29"/>
<feature type="chain" id="PRO_5010984291" evidence="2">
    <location>
        <begin position="23"/>
        <end position="603"/>
    </location>
</feature>